<feature type="transmembrane region" description="Helical" evidence="5">
    <location>
        <begin position="544"/>
        <end position="562"/>
    </location>
</feature>
<dbReference type="InterPro" id="IPR050562">
    <property type="entry name" value="FAD_mOase_fung"/>
</dbReference>
<evidence type="ECO:0000256" key="2">
    <source>
        <dbReference type="ARBA" id="ARBA00022630"/>
    </source>
</evidence>
<comment type="caution">
    <text evidence="7">The sequence shown here is derived from an EMBL/GenBank/DDBJ whole genome shotgun (WGS) entry which is preliminary data.</text>
</comment>
<dbReference type="InterPro" id="IPR036188">
    <property type="entry name" value="FAD/NAD-bd_sf"/>
</dbReference>
<evidence type="ECO:0000256" key="4">
    <source>
        <dbReference type="ARBA" id="ARBA00023002"/>
    </source>
</evidence>
<dbReference type="OrthoDB" id="10029326at2759"/>
<feature type="transmembrane region" description="Helical" evidence="5">
    <location>
        <begin position="624"/>
        <end position="645"/>
    </location>
</feature>
<keyword evidence="5" id="KW-1133">Transmembrane helix</keyword>
<organism evidence="7 8">
    <name type="scientific">Diplodia seriata</name>
    <dbReference type="NCBI Taxonomy" id="420778"/>
    <lineage>
        <taxon>Eukaryota</taxon>
        <taxon>Fungi</taxon>
        <taxon>Dikarya</taxon>
        <taxon>Ascomycota</taxon>
        <taxon>Pezizomycotina</taxon>
        <taxon>Dothideomycetes</taxon>
        <taxon>Dothideomycetes incertae sedis</taxon>
        <taxon>Botryosphaeriales</taxon>
        <taxon>Botryosphaeriaceae</taxon>
        <taxon>Diplodia</taxon>
    </lineage>
</organism>
<evidence type="ECO:0000313" key="7">
    <source>
        <dbReference type="EMBL" id="OMP84228.1"/>
    </source>
</evidence>
<sequence length="824" mass="88635">MGYPNFRVAIVGGSIAGLTLALALEKSGIDFVVLEAYPEIAPQVGASIAVLPNGFRILDQLGCYEDLLKLVNCTIDNFIIRDSDGRVLIHVKHLDHHLVQRHGYPMIFFERRMVIEVLYQHITQKEKVLTSRKVTQVEERDDGVTITTENGERFTADVVIGADGIHSTVGKEIWKINSSRNPSTAKKGTHHNLPVQYRCLFGISEKVPGIAEDTLHHVTNTGSSLFAASGPNDRTYWCLFVNTGTTYYGSDLPPFDAHAEAATVRAHAVDAVTESVTFDALYARKLTSVCTPVHEGVLGTWHSRRCIVVGDAAHKFNPIIGLGGMSAIETAAALSNALSTLLPSSPLSSPSKSPPVTATAIAAALASTQALRAPRATALVAASQQTQHRFAMETARLTFLNRLVYPGMGAGAALRLLSEAYPGAVSLDGLDVPGGERPRMLPYWDELLREPRPRGVVVGWGVVAGLVALAAVGRGLLFGVGKANGAFALVRASVVRGVVAEMGAGLRLKRVFGLSAAKAGGRMAKVFVTIFVPVVAGAAEGRLLAGYFLVAVFLPLLAVVLVESWRKRNAWSMVWSPGIWTGLAQLFGLATVLPLYVLAFFNASQGVAYWMPAERCVPQSVSKVLLPALILGFLLPSVLMVVLGAESQYIQEVIAAWQLTPVLVSPLSMVLSKLQSRPASLKESNAPVEDYQGLDMPHLKRLYDVLFFISAAVHVTVLAVLGLSSDMSIAGAFVPVQPTSPVSTVAAGMKIFFQFDLLMTAMIMFVWLVLNVWDMKRVGIVALPALKTVGVLLLGNLLFGPGATLVAFWKWREETMAHPALKKS</sequence>
<dbReference type="Pfam" id="PF01494">
    <property type="entry name" value="FAD_binding_3"/>
    <property type="match status" value="1"/>
</dbReference>
<keyword evidence="4" id="KW-0560">Oxidoreductase</keyword>
<feature type="transmembrane region" description="Helical" evidence="5">
    <location>
        <begin position="583"/>
        <end position="604"/>
    </location>
</feature>
<feature type="transmembrane region" description="Helical" evidence="5">
    <location>
        <begin position="751"/>
        <end position="773"/>
    </location>
</feature>
<evidence type="ECO:0000256" key="3">
    <source>
        <dbReference type="ARBA" id="ARBA00022827"/>
    </source>
</evidence>
<dbReference type="PANTHER" id="PTHR47356">
    <property type="entry name" value="FAD-DEPENDENT MONOOXYGENASE ASQG-RELATED"/>
    <property type="match status" value="1"/>
</dbReference>
<name>A0A1S8BA30_9PEZI</name>
<reference evidence="7 8" key="1">
    <citation type="submission" date="2017-01" db="EMBL/GenBank/DDBJ databases">
        <title>Draft genome sequence of Diplodia seriata F98.1, a fungal species involved in grapevine trunk diseases.</title>
        <authorList>
            <person name="Robert-Siegwald G."/>
            <person name="Vallet J."/>
            <person name="Abou-Mansour E."/>
            <person name="Xu J."/>
            <person name="Rey P."/>
            <person name="Bertsch C."/>
            <person name="Rego C."/>
            <person name="Larignon P."/>
            <person name="Fontaine F."/>
            <person name="Lebrun M.-H."/>
        </authorList>
    </citation>
    <scope>NUCLEOTIDE SEQUENCE [LARGE SCALE GENOMIC DNA]</scope>
    <source>
        <strain evidence="7 8">F98.1</strain>
    </source>
</reference>
<gene>
    <name evidence="7" type="ORF">BK809_0000160</name>
</gene>
<dbReference type="SUPFAM" id="SSF51905">
    <property type="entry name" value="FAD/NAD(P)-binding domain"/>
    <property type="match status" value="1"/>
</dbReference>
<proteinExistence type="inferred from homology"/>
<dbReference type="AlphaFoldDB" id="A0A1S8BA30"/>
<feature type="transmembrane region" description="Helical" evidence="5">
    <location>
        <begin position="457"/>
        <end position="480"/>
    </location>
</feature>
<dbReference type="Proteomes" id="UP000190776">
    <property type="component" value="Unassembled WGS sequence"/>
</dbReference>
<evidence type="ECO:0000256" key="5">
    <source>
        <dbReference type="SAM" id="Phobius"/>
    </source>
</evidence>
<evidence type="ECO:0000313" key="8">
    <source>
        <dbReference type="Proteomes" id="UP000190776"/>
    </source>
</evidence>
<feature type="transmembrane region" description="Helical" evidence="5">
    <location>
        <begin position="785"/>
        <end position="809"/>
    </location>
</feature>
<feature type="domain" description="FAD-binding" evidence="6">
    <location>
        <begin position="7"/>
        <end position="342"/>
    </location>
</feature>
<feature type="transmembrane region" description="Helical" evidence="5">
    <location>
        <begin position="702"/>
        <end position="723"/>
    </location>
</feature>
<keyword evidence="5" id="KW-0812">Transmembrane</keyword>
<dbReference type="PANTHER" id="PTHR47356:SF2">
    <property type="entry name" value="FAD-BINDING DOMAIN-CONTAINING PROTEIN-RELATED"/>
    <property type="match status" value="1"/>
</dbReference>
<dbReference type="EMBL" id="MSZU01000102">
    <property type="protein sequence ID" value="OMP84228.1"/>
    <property type="molecule type" value="Genomic_DNA"/>
</dbReference>
<dbReference type="GO" id="GO:0004497">
    <property type="term" value="F:monooxygenase activity"/>
    <property type="evidence" value="ECO:0007669"/>
    <property type="project" value="InterPro"/>
</dbReference>
<evidence type="ECO:0000256" key="1">
    <source>
        <dbReference type="ARBA" id="ARBA00007992"/>
    </source>
</evidence>
<dbReference type="PRINTS" id="PR00420">
    <property type="entry name" value="RNGMNOXGNASE"/>
</dbReference>
<accession>A0A1S8BA30</accession>
<dbReference type="InterPro" id="IPR002938">
    <property type="entry name" value="FAD-bd"/>
</dbReference>
<dbReference type="Gene3D" id="3.50.50.60">
    <property type="entry name" value="FAD/NAD(P)-binding domain"/>
    <property type="match status" value="1"/>
</dbReference>
<evidence type="ECO:0000259" key="6">
    <source>
        <dbReference type="Pfam" id="PF01494"/>
    </source>
</evidence>
<dbReference type="STRING" id="420778.A0A1S8BA30"/>
<dbReference type="GO" id="GO:0071949">
    <property type="term" value="F:FAD binding"/>
    <property type="evidence" value="ECO:0007669"/>
    <property type="project" value="InterPro"/>
</dbReference>
<keyword evidence="5" id="KW-0472">Membrane</keyword>
<comment type="similarity">
    <text evidence="1">Belongs to the paxM FAD-dependent monooxygenase family.</text>
</comment>
<keyword evidence="2" id="KW-0285">Flavoprotein</keyword>
<keyword evidence="3" id="KW-0274">FAD</keyword>
<protein>
    <submittedName>
        <fullName evidence="7">Zeaxanthin epoxidase, chloroplastic</fullName>
    </submittedName>
</protein>